<gene>
    <name evidence="6" type="ORF">FHR98_000938</name>
</gene>
<dbReference type="AlphaFoldDB" id="A0A839STG1"/>
<dbReference type="Gene3D" id="1.10.287.130">
    <property type="match status" value="1"/>
</dbReference>
<dbReference type="CDD" id="cd00082">
    <property type="entry name" value="HisKA"/>
    <property type="match status" value="1"/>
</dbReference>
<dbReference type="EMBL" id="JACHXA010000002">
    <property type="protein sequence ID" value="MBB3064666.1"/>
    <property type="molecule type" value="Genomic_DNA"/>
</dbReference>
<dbReference type="Gene3D" id="3.40.50.2300">
    <property type="match status" value="1"/>
</dbReference>
<dbReference type="SMART" id="SM00388">
    <property type="entry name" value="HisKA"/>
    <property type="match status" value="1"/>
</dbReference>
<evidence type="ECO:0000256" key="2">
    <source>
        <dbReference type="ARBA" id="ARBA00012438"/>
    </source>
</evidence>
<accession>A0A839STG1</accession>
<dbReference type="InterPro" id="IPR036097">
    <property type="entry name" value="HisK_dim/P_sf"/>
</dbReference>
<evidence type="ECO:0000313" key="6">
    <source>
        <dbReference type="EMBL" id="MBB3064666.1"/>
    </source>
</evidence>
<feature type="domain" description="Response regulatory" evidence="5">
    <location>
        <begin position="118"/>
        <end position="234"/>
    </location>
</feature>
<dbReference type="SUPFAM" id="SSF52172">
    <property type="entry name" value="CheY-like"/>
    <property type="match status" value="1"/>
</dbReference>
<reference evidence="6 7" key="1">
    <citation type="submission" date="2020-08" db="EMBL/GenBank/DDBJ databases">
        <title>Genomic Encyclopedia of Type Strains, Phase III (KMG-III): the genomes of soil and plant-associated and newly described type strains.</title>
        <authorList>
            <person name="Whitman W."/>
        </authorList>
    </citation>
    <scope>NUCLEOTIDE SEQUENCE [LARGE SCALE GENOMIC DNA]</scope>
    <source>
        <strain evidence="6 7">CECT 8803</strain>
    </source>
</reference>
<protein>
    <recommendedName>
        <fullName evidence="2">histidine kinase</fullName>
        <ecNumber evidence="2">2.7.13.3</ecNumber>
    </recommendedName>
</protein>
<dbReference type="InterPro" id="IPR003661">
    <property type="entry name" value="HisK_dim/P_dom"/>
</dbReference>
<dbReference type="Pfam" id="PF00072">
    <property type="entry name" value="Response_reg"/>
    <property type="match status" value="1"/>
</dbReference>
<dbReference type="InterPro" id="IPR011006">
    <property type="entry name" value="CheY-like_superfamily"/>
</dbReference>
<dbReference type="SMART" id="SM00448">
    <property type="entry name" value="REC"/>
    <property type="match status" value="1"/>
</dbReference>
<keyword evidence="3 4" id="KW-0597">Phosphoprotein</keyword>
<keyword evidence="7" id="KW-1185">Reference proteome</keyword>
<evidence type="ECO:0000256" key="1">
    <source>
        <dbReference type="ARBA" id="ARBA00000085"/>
    </source>
</evidence>
<dbReference type="InterPro" id="IPR001789">
    <property type="entry name" value="Sig_transdc_resp-reg_receiver"/>
</dbReference>
<evidence type="ECO:0000313" key="7">
    <source>
        <dbReference type="Proteomes" id="UP000581135"/>
    </source>
</evidence>
<sequence>MSGFKETDQAPHVVAEPQWEHRAAFTKLADELAHDFNNVLTSIMGSTEILRGRMQCDMDDEQELDTIRKEAERAAHILRRLTASSDRALLTEAVQQNGALDEEQEKEMNDAAQSGAIRVLLAEDDDSVRSCASLALRRAGYHVTACASGVDAWDVFQMRPASFHLLVTDLSMPVLDGASLIQRARLLRPRLRVLLISGYCDDRIAFDLISRGEAGFLPKPFALKQLLDHVRGQLSIAA</sequence>
<dbReference type="Proteomes" id="UP000581135">
    <property type="component" value="Unassembled WGS sequence"/>
</dbReference>
<evidence type="ECO:0000256" key="4">
    <source>
        <dbReference type="PROSITE-ProRule" id="PRU00169"/>
    </source>
</evidence>
<dbReference type="RefSeq" id="WP_183415469.1">
    <property type="nucleotide sequence ID" value="NZ_JACHXA010000002.1"/>
</dbReference>
<name>A0A839STG1_9PROT</name>
<comment type="caution">
    <text evidence="6">The sequence shown here is derived from an EMBL/GenBank/DDBJ whole genome shotgun (WGS) entry which is preliminary data.</text>
</comment>
<feature type="modified residue" description="4-aspartylphosphate" evidence="4">
    <location>
        <position position="169"/>
    </location>
</feature>
<dbReference type="InterPro" id="IPR050595">
    <property type="entry name" value="Bact_response_regulator"/>
</dbReference>
<dbReference type="SUPFAM" id="SSF47384">
    <property type="entry name" value="Homodimeric domain of signal transducing histidine kinase"/>
    <property type="match status" value="1"/>
</dbReference>
<dbReference type="PANTHER" id="PTHR44591">
    <property type="entry name" value="STRESS RESPONSE REGULATOR PROTEIN 1"/>
    <property type="match status" value="1"/>
</dbReference>
<dbReference type="EC" id="2.7.13.3" evidence="2"/>
<evidence type="ECO:0000259" key="5">
    <source>
        <dbReference type="PROSITE" id="PS50110"/>
    </source>
</evidence>
<evidence type="ECO:0000256" key="3">
    <source>
        <dbReference type="ARBA" id="ARBA00022553"/>
    </source>
</evidence>
<organism evidence="6 7">
    <name type="scientific">Limibacillus halophilus</name>
    <dbReference type="NCBI Taxonomy" id="1579333"/>
    <lineage>
        <taxon>Bacteria</taxon>
        <taxon>Pseudomonadati</taxon>
        <taxon>Pseudomonadota</taxon>
        <taxon>Alphaproteobacteria</taxon>
        <taxon>Rhodospirillales</taxon>
        <taxon>Rhodovibrionaceae</taxon>
        <taxon>Limibacillus</taxon>
    </lineage>
</organism>
<proteinExistence type="predicted"/>
<dbReference type="GO" id="GO:0000155">
    <property type="term" value="F:phosphorelay sensor kinase activity"/>
    <property type="evidence" value="ECO:0007669"/>
    <property type="project" value="InterPro"/>
</dbReference>
<dbReference type="PROSITE" id="PS50110">
    <property type="entry name" value="RESPONSE_REGULATORY"/>
    <property type="match status" value="1"/>
</dbReference>
<comment type="catalytic activity">
    <reaction evidence="1">
        <text>ATP + protein L-histidine = ADP + protein N-phospho-L-histidine.</text>
        <dbReference type="EC" id="2.7.13.3"/>
    </reaction>
</comment>
<dbReference type="Pfam" id="PF00512">
    <property type="entry name" value="HisKA"/>
    <property type="match status" value="1"/>
</dbReference>
<dbReference type="PANTHER" id="PTHR44591:SF21">
    <property type="entry name" value="TWO-COMPONENT RESPONSE REGULATOR"/>
    <property type="match status" value="1"/>
</dbReference>